<dbReference type="Gene3D" id="1.20.1050.10">
    <property type="match status" value="1"/>
</dbReference>
<dbReference type="AlphaFoldDB" id="W2S3Q6"/>
<dbReference type="eggNOG" id="KOG0867">
    <property type="taxonomic scope" value="Eukaryota"/>
</dbReference>
<evidence type="ECO:0000256" key="1">
    <source>
        <dbReference type="ARBA" id="ARBA00007409"/>
    </source>
</evidence>
<protein>
    <recommendedName>
        <fullName evidence="2">glutathione transferase</fullName>
        <ecNumber evidence="2">2.5.1.18</ecNumber>
    </recommendedName>
</protein>
<dbReference type="STRING" id="1220924.W2S3Q6"/>
<dbReference type="InterPro" id="IPR040079">
    <property type="entry name" value="Glutathione_S-Trfase"/>
</dbReference>
<dbReference type="PROSITE" id="PS50404">
    <property type="entry name" value="GST_NTER"/>
    <property type="match status" value="1"/>
</dbReference>
<evidence type="ECO:0000313" key="8">
    <source>
        <dbReference type="Proteomes" id="UP000030752"/>
    </source>
</evidence>
<sequence>MTSPSTVPKITLHWLEVSRSHRILWLLEELQIPYELKTYKRGKDKLAPPELKKVHPLGKSPVITIETSNSNEPLVLAESAAIVEYLCDYYGKHLVPKRYKDGEDGRVGGETESWLRYRFFMHYAEGSIMPYMVFSLIPGIRNAPVPFFIRPVTNSVANRVSSLFLEPNFKTHYAFLEEQLKSSPDSGEYLCGKHITAADILMSFPLEAGQSRSGMSREQCPLMWAYVDRLHEREAYKRSIKKIEDIEGSFKSNL</sequence>
<comment type="catalytic activity">
    <reaction evidence="4">
        <text>RX + glutathione = an S-substituted glutathione + a halide anion + H(+)</text>
        <dbReference type="Rhea" id="RHEA:16437"/>
        <dbReference type="ChEBI" id="CHEBI:15378"/>
        <dbReference type="ChEBI" id="CHEBI:16042"/>
        <dbReference type="ChEBI" id="CHEBI:17792"/>
        <dbReference type="ChEBI" id="CHEBI:57925"/>
        <dbReference type="ChEBI" id="CHEBI:90779"/>
        <dbReference type="EC" id="2.5.1.18"/>
    </reaction>
</comment>
<dbReference type="CDD" id="cd03189">
    <property type="entry name" value="GST_C_GTT1_like"/>
    <property type="match status" value="1"/>
</dbReference>
<evidence type="ECO:0000256" key="4">
    <source>
        <dbReference type="ARBA" id="ARBA00047960"/>
    </source>
</evidence>
<reference evidence="7 8" key="1">
    <citation type="submission" date="2013-03" db="EMBL/GenBank/DDBJ databases">
        <title>The Genome Sequence of Phialophora europaea CBS 101466.</title>
        <authorList>
            <consortium name="The Broad Institute Genomics Platform"/>
            <person name="Cuomo C."/>
            <person name="de Hoog S."/>
            <person name="Gorbushina A."/>
            <person name="Walker B."/>
            <person name="Young S.K."/>
            <person name="Zeng Q."/>
            <person name="Gargeya S."/>
            <person name="Fitzgerald M."/>
            <person name="Haas B."/>
            <person name="Abouelleil A."/>
            <person name="Allen A.W."/>
            <person name="Alvarado L."/>
            <person name="Arachchi H.M."/>
            <person name="Berlin A.M."/>
            <person name="Chapman S.B."/>
            <person name="Gainer-Dewar J."/>
            <person name="Goldberg J."/>
            <person name="Griggs A."/>
            <person name="Gujja S."/>
            <person name="Hansen M."/>
            <person name="Howarth C."/>
            <person name="Imamovic A."/>
            <person name="Ireland A."/>
            <person name="Larimer J."/>
            <person name="McCowan C."/>
            <person name="Murphy C."/>
            <person name="Pearson M."/>
            <person name="Poon T.W."/>
            <person name="Priest M."/>
            <person name="Roberts A."/>
            <person name="Saif S."/>
            <person name="Shea T."/>
            <person name="Sisk P."/>
            <person name="Sykes S."/>
            <person name="Wortman J."/>
            <person name="Nusbaum C."/>
            <person name="Birren B."/>
        </authorList>
    </citation>
    <scope>NUCLEOTIDE SEQUENCE [LARGE SCALE GENOMIC DNA]</scope>
    <source>
        <strain evidence="7 8">CBS 101466</strain>
    </source>
</reference>
<dbReference type="InParanoid" id="W2S3Q6"/>
<dbReference type="PROSITE" id="PS50405">
    <property type="entry name" value="GST_CTER"/>
    <property type="match status" value="1"/>
</dbReference>
<organism evidence="7 8">
    <name type="scientific">Cyphellophora europaea (strain CBS 101466)</name>
    <name type="common">Phialophora europaea</name>
    <dbReference type="NCBI Taxonomy" id="1220924"/>
    <lineage>
        <taxon>Eukaryota</taxon>
        <taxon>Fungi</taxon>
        <taxon>Dikarya</taxon>
        <taxon>Ascomycota</taxon>
        <taxon>Pezizomycotina</taxon>
        <taxon>Eurotiomycetes</taxon>
        <taxon>Chaetothyriomycetidae</taxon>
        <taxon>Chaetothyriales</taxon>
        <taxon>Cyphellophoraceae</taxon>
        <taxon>Cyphellophora</taxon>
    </lineage>
</organism>
<dbReference type="Pfam" id="PF13409">
    <property type="entry name" value="GST_N_2"/>
    <property type="match status" value="1"/>
</dbReference>
<dbReference type="CDD" id="cd03046">
    <property type="entry name" value="GST_N_GTT1_like"/>
    <property type="match status" value="1"/>
</dbReference>
<dbReference type="EMBL" id="KB822718">
    <property type="protein sequence ID" value="ETN42579.1"/>
    <property type="molecule type" value="Genomic_DNA"/>
</dbReference>
<dbReference type="InterPro" id="IPR004045">
    <property type="entry name" value="Glutathione_S-Trfase_N"/>
</dbReference>
<gene>
    <name evidence="7" type="ORF">HMPREF1541_01736</name>
</gene>
<dbReference type="GO" id="GO:0005737">
    <property type="term" value="C:cytoplasm"/>
    <property type="evidence" value="ECO:0007669"/>
    <property type="project" value="UniProtKB-ARBA"/>
</dbReference>
<accession>W2S3Q6</accession>
<dbReference type="InterPro" id="IPR036282">
    <property type="entry name" value="Glutathione-S-Trfase_C_sf"/>
</dbReference>
<dbReference type="PANTHER" id="PTHR44051">
    <property type="entry name" value="GLUTATHIONE S-TRANSFERASE-RELATED"/>
    <property type="match status" value="1"/>
</dbReference>
<dbReference type="SUPFAM" id="SSF52833">
    <property type="entry name" value="Thioredoxin-like"/>
    <property type="match status" value="1"/>
</dbReference>
<dbReference type="InterPro" id="IPR004046">
    <property type="entry name" value="GST_C"/>
</dbReference>
<dbReference type="PANTHER" id="PTHR44051:SF9">
    <property type="entry name" value="GLUTATHIONE S-TRANSFERASE 1"/>
    <property type="match status" value="1"/>
</dbReference>
<dbReference type="Proteomes" id="UP000030752">
    <property type="component" value="Unassembled WGS sequence"/>
</dbReference>
<comment type="similarity">
    <text evidence="1">Belongs to the GST superfamily.</text>
</comment>
<dbReference type="Gene3D" id="3.40.30.10">
    <property type="entry name" value="Glutaredoxin"/>
    <property type="match status" value="1"/>
</dbReference>
<name>W2S3Q6_CYPE1</name>
<keyword evidence="3" id="KW-0808">Transferase</keyword>
<dbReference type="SFLD" id="SFLDS00019">
    <property type="entry name" value="Glutathione_Transferase_(cytos"/>
    <property type="match status" value="1"/>
</dbReference>
<evidence type="ECO:0000313" key="7">
    <source>
        <dbReference type="EMBL" id="ETN42579.1"/>
    </source>
</evidence>
<evidence type="ECO:0000256" key="2">
    <source>
        <dbReference type="ARBA" id="ARBA00012452"/>
    </source>
</evidence>
<evidence type="ECO:0000256" key="3">
    <source>
        <dbReference type="ARBA" id="ARBA00022679"/>
    </source>
</evidence>
<feature type="domain" description="GST C-terminal" evidence="6">
    <location>
        <begin position="123"/>
        <end position="250"/>
    </location>
</feature>
<evidence type="ECO:0000259" key="6">
    <source>
        <dbReference type="PROSITE" id="PS50405"/>
    </source>
</evidence>
<dbReference type="Pfam" id="PF14497">
    <property type="entry name" value="GST_C_3"/>
    <property type="match status" value="1"/>
</dbReference>
<dbReference type="SFLD" id="SFLDG00358">
    <property type="entry name" value="Main_(cytGST)"/>
    <property type="match status" value="1"/>
</dbReference>
<evidence type="ECO:0000259" key="5">
    <source>
        <dbReference type="PROSITE" id="PS50404"/>
    </source>
</evidence>
<dbReference type="HOGENOM" id="CLU_011226_15_0_1"/>
<dbReference type="RefSeq" id="XP_008714315.1">
    <property type="nucleotide sequence ID" value="XM_008716093.1"/>
</dbReference>
<dbReference type="OrthoDB" id="2098326at2759"/>
<dbReference type="InterPro" id="IPR010987">
    <property type="entry name" value="Glutathione-S-Trfase_C-like"/>
</dbReference>
<keyword evidence="8" id="KW-1185">Reference proteome</keyword>
<dbReference type="GO" id="GO:0004364">
    <property type="term" value="F:glutathione transferase activity"/>
    <property type="evidence" value="ECO:0007669"/>
    <property type="project" value="UniProtKB-EC"/>
</dbReference>
<dbReference type="FunCoup" id="W2S3Q6">
    <property type="interactions" value="104"/>
</dbReference>
<dbReference type="GO" id="GO:0004602">
    <property type="term" value="F:glutathione peroxidase activity"/>
    <property type="evidence" value="ECO:0007669"/>
    <property type="project" value="UniProtKB-ARBA"/>
</dbReference>
<dbReference type="InterPro" id="IPR036249">
    <property type="entry name" value="Thioredoxin-like_sf"/>
</dbReference>
<dbReference type="EC" id="2.5.1.18" evidence="2"/>
<dbReference type="GeneID" id="19969075"/>
<dbReference type="VEuPathDB" id="FungiDB:HMPREF1541_01736"/>
<feature type="domain" description="GST N-terminal" evidence="5">
    <location>
        <begin position="7"/>
        <end position="94"/>
    </location>
</feature>
<dbReference type="FunFam" id="3.40.30.10:FF:000156">
    <property type="entry name" value="Glutathione S-transferase 1"/>
    <property type="match status" value="1"/>
</dbReference>
<proteinExistence type="inferred from homology"/>
<dbReference type="SUPFAM" id="SSF47616">
    <property type="entry name" value="GST C-terminal domain-like"/>
    <property type="match status" value="1"/>
</dbReference>